<feature type="compositionally biased region" description="Gly residues" evidence="1">
    <location>
        <begin position="86"/>
        <end position="101"/>
    </location>
</feature>
<reference evidence="3" key="1">
    <citation type="submission" date="2016-10" db="EMBL/GenBank/DDBJ databases">
        <authorList>
            <person name="Varghese N."/>
            <person name="Submissions S."/>
        </authorList>
    </citation>
    <scope>NUCLEOTIDE SEQUENCE [LARGE SCALE GENOMIC DNA]</scope>
    <source>
        <strain evidence="3">ATCC 25963</strain>
    </source>
</reference>
<protein>
    <submittedName>
        <fullName evidence="2">Uncharacterized protein</fullName>
    </submittedName>
</protein>
<dbReference type="EMBL" id="FOMX01000051">
    <property type="protein sequence ID" value="SFF35071.1"/>
    <property type="molecule type" value="Genomic_DNA"/>
</dbReference>
<evidence type="ECO:0000313" key="3">
    <source>
        <dbReference type="Proteomes" id="UP000199400"/>
    </source>
</evidence>
<sequence length="365" mass="37981">MLAHIAGQHPSLAASRSDRRAPRFLDLLRVLWQHETVRCGFGARPAGVAYLFSWLVTTGCSPERSDASSRGTDSEGSTVATASEGGSAGGPSTGVVGGSSTGDGVAAMPATGSGALVTPPPDLAPELPPAPVEPCESHAVEADCDAAGCIWFATERLADRSTCTFESAGFCATASASTGDEDYDSAFYKRVGDVVHLRRVGRNAGDFPGLEHPAGWTECGLDSQDPEECACVCAAGRCPGDTALALLDACASPRPCDGDLAGDACLYQALAAEAAASLRILSLIGDRNVDDRVFLRGDGTATWMRSACDARDDSCRDRKWELPRLCSLRDRAAFLACAAADPADPQCRDVAAWFTDCKLAPATCP</sequence>
<gene>
    <name evidence="2" type="ORF">SAMN02745121_08315</name>
</gene>
<feature type="compositionally biased region" description="Low complexity" evidence="1">
    <location>
        <begin position="76"/>
        <end position="85"/>
    </location>
</feature>
<organism evidence="2 3">
    <name type="scientific">Nannocystis exedens</name>
    <dbReference type="NCBI Taxonomy" id="54"/>
    <lineage>
        <taxon>Bacteria</taxon>
        <taxon>Pseudomonadati</taxon>
        <taxon>Myxococcota</taxon>
        <taxon>Polyangia</taxon>
        <taxon>Nannocystales</taxon>
        <taxon>Nannocystaceae</taxon>
        <taxon>Nannocystis</taxon>
    </lineage>
</organism>
<feature type="region of interest" description="Disordered" evidence="1">
    <location>
        <begin position="62"/>
        <end position="128"/>
    </location>
</feature>
<proteinExistence type="predicted"/>
<name>A0A1I2I3I3_9BACT</name>
<evidence type="ECO:0000256" key="1">
    <source>
        <dbReference type="SAM" id="MobiDB-lite"/>
    </source>
</evidence>
<dbReference type="AlphaFoldDB" id="A0A1I2I3I3"/>
<dbReference type="Proteomes" id="UP000199400">
    <property type="component" value="Unassembled WGS sequence"/>
</dbReference>
<accession>A0A1I2I3I3</accession>
<keyword evidence="3" id="KW-1185">Reference proteome</keyword>
<feature type="compositionally biased region" description="Pro residues" evidence="1">
    <location>
        <begin position="118"/>
        <end position="128"/>
    </location>
</feature>
<evidence type="ECO:0000313" key="2">
    <source>
        <dbReference type="EMBL" id="SFF35071.1"/>
    </source>
</evidence>